<evidence type="ECO:0000313" key="12">
    <source>
        <dbReference type="EMBL" id="EMP41051.1"/>
    </source>
</evidence>
<feature type="coiled-coil region" evidence="11">
    <location>
        <begin position="213"/>
        <end position="240"/>
    </location>
</feature>
<keyword evidence="9" id="KW-0131">Cell cycle</keyword>
<protein>
    <recommendedName>
        <fullName evidence="3">Protein MIS12 homolog</fullName>
    </recommendedName>
</protein>
<keyword evidence="8 11" id="KW-0175">Coiled coil</keyword>
<evidence type="ECO:0000256" key="9">
    <source>
        <dbReference type="ARBA" id="ARBA00023306"/>
    </source>
</evidence>
<dbReference type="EMBL" id="KB499736">
    <property type="protein sequence ID" value="EMP41051.1"/>
    <property type="molecule type" value="Genomic_DNA"/>
</dbReference>
<accession>M7BT48</accession>
<keyword evidence="6" id="KW-0498">Mitosis</keyword>
<keyword evidence="5" id="KW-0132">Cell division</keyword>
<dbReference type="GO" id="GO:0000070">
    <property type="term" value="P:mitotic sister chromatid segregation"/>
    <property type="evidence" value="ECO:0007669"/>
    <property type="project" value="TreeGrafter"/>
</dbReference>
<evidence type="ECO:0000256" key="5">
    <source>
        <dbReference type="ARBA" id="ARBA00022618"/>
    </source>
</evidence>
<dbReference type="eggNOG" id="ENOG502RXZ1">
    <property type="taxonomic scope" value="Eukaryota"/>
</dbReference>
<evidence type="ECO:0000313" key="13">
    <source>
        <dbReference type="Proteomes" id="UP000031443"/>
    </source>
</evidence>
<evidence type="ECO:0000256" key="4">
    <source>
        <dbReference type="ARBA" id="ARBA00022454"/>
    </source>
</evidence>
<gene>
    <name evidence="12" type="ORF">UY3_01670</name>
</gene>
<dbReference type="GO" id="GO:0051301">
    <property type="term" value="P:cell division"/>
    <property type="evidence" value="ECO:0007669"/>
    <property type="project" value="UniProtKB-KW"/>
</dbReference>
<dbReference type="Proteomes" id="UP000031443">
    <property type="component" value="Unassembled WGS sequence"/>
</dbReference>
<name>M7BT48_CHEMY</name>
<evidence type="ECO:0000256" key="3">
    <source>
        <dbReference type="ARBA" id="ARBA00013793"/>
    </source>
</evidence>
<dbReference type="GO" id="GO:0005634">
    <property type="term" value="C:nucleus"/>
    <property type="evidence" value="ECO:0007669"/>
    <property type="project" value="InterPro"/>
</dbReference>
<evidence type="ECO:0000256" key="10">
    <source>
        <dbReference type="ARBA" id="ARBA00023328"/>
    </source>
</evidence>
<sequence length="245" mass="28801">MRPSPTKEKESHKSSHATLPNNFHAVYGWFLLAKMSVNPMAYEAQFFGFTPQTCMLRVYIAFQDYLFEMMLVVERVILKKLEGFPDSKISPFQIRKSTEKFLLFMKERFDHLFSKMEQMLLQLVLNIPKNVLLPEDKVHQQYPYSKEQFQTLQGEIDQLQKQYKVEVSAGQALLAELEEQKMVQAELEKTLQWFDGLENICREHGTSNLKESFAFLTQTSKKLQDILKEVEKKNKRLQKSNLHVV</sequence>
<dbReference type="AlphaFoldDB" id="M7BT48"/>
<keyword evidence="4" id="KW-0158">Chromosome</keyword>
<keyword evidence="10" id="KW-0137">Centromere</keyword>
<evidence type="ECO:0000256" key="6">
    <source>
        <dbReference type="ARBA" id="ARBA00022776"/>
    </source>
</evidence>
<dbReference type="STRING" id="8469.M7BT48"/>
<keyword evidence="7" id="KW-0995">Kinetochore</keyword>
<evidence type="ECO:0000256" key="11">
    <source>
        <dbReference type="SAM" id="Coils"/>
    </source>
</evidence>
<evidence type="ECO:0000256" key="2">
    <source>
        <dbReference type="ARBA" id="ARBA00008643"/>
    </source>
</evidence>
<evidence type="ECO:0000256" key="7">
    <source>
        <dbReference type="ARBA" id="ARBA00022838"/>
    </source>
</evidence>
<dbReference type="PANTHER" id="PTHR14527:SF2">
    <property type="entry name" value="PROTEIN MIS12 HOMOLOG"/>
    <property type="match status" value="1"/>
</dbReference>
<dbReference type="GO" id="GO:0051382">
    <property type="term" value="P:kinetochore assembly"/>
    <property type="evidence" value="ECO:0007669"/>
    <property type="project" value="TreeGrafter"/>
</dbReference>
<evidence type="ECO:0000256" key="1">
    <source>
        <dbReference type="ARBA" id="ARBA00004629"/>
    </source>
</evidence>
<evidence type="ECO:0000256" key="8">
    <source>
        <dbReference type="ARBA" id="ARBA00023054"/>
    </source>
</evidence>
<dbReference type="InterPro" id="IPR008685">
    <property type="entry name" value="Centromere_Mis12"/>
</dbReference>
<dbReference type="Pfam" id="PF05859">
    <property type="entry name" value="Mis12"/>
    <property type="match status" value="1"/>
</dbReference>
<reference evidence="13" key="1">
    <citation type="journal article" date="2013" name="Nat. Genet.">
        <title>The draft genomes of soft-shell turtle and green sea turtle yield insights into the development and evolution of the turtle-specific body plan.</title>
        <authorList>
            <person name="Wang Z."/>
            <person name="Pascual-Anaya J."/>
            <person name="Zadissa A."/>
            <person name="Li W."/>
            <person name="Niimura Y."/>
            <person name="Huang Z."/>
            <person name="Li C."/>
            <person name="White S."/>
            <person name="Xiong Z."/>
            <person name="Fang D."/>
            <person name="Wang B."/>
            <person name="Ming Y."/>
            <person name="Chen Y."/>
            <person name="Zheng Y."/>
            <person name="Kuraku S."/>
            <person name="Pignatelli M."/>
            <person name="Herrero J."/>
            <person name="Beal K."/>
            <person name="Nozawa M."/>
            <person name="Li Q."/>
            <person name="Wang J."/>
            <person name="Zhang H."/>
            <person name="Yu L."/>
            <person name="Shigenobu S."/>
            <person name="Wang J."/>
            <person name="Liu J."/>
            <person name="Flicek P."/>
            <person name="Searle S."/>
            <person name="Wang J."/>
            <person name="Kuratani S."/>
            <person name="Yin Y."/>
            <person name="Aken B."/>
            <person name="Zhang G."/>
            <person name="Irie N."/>
        </authorList>
    </citation>
    <scope>NUCLEOTIDE SEQUENCE [LARGE SCALE GENOMIC DNA]</scope>
</reference>
<keyword evidence="13" id="KW-1185">Reference proteome</keyword>
<dbReference type="GO" id="GO:0000444">
    <property type="term" value="C:MIS12/MIND type complex"/>
    <property type="evidence" value="ECO:0007669"/>
    <property type="project" value="TreeGrafter"/>
</dbReference>
<dbReference type="PANTHER" id="PTHR14527">
    <property type="entry name" value="PROTEIN MIS12 HOMOLOG"/>
    <property type="match status" value="1"/>
</dbReference>
<organism evidence="12 13">
    <name type="scientific">Chelonia mydas</name>
    <name type="common">Green sea-turtle</name>
    <name type="synonym">Chelonia agassizi</name>
    <dbReference type="NCBI Taxonomy" id="8469"/>
    <lineage>
        <taxon>Eukaryota</taxon>
        <taxon>Metazoa</taxon>
        <taxon>Chordata</taxon>
        <taxon>Craniata</taxon>
        <taxon>Vertebrata</taxon>
        <taxon>Euteleostomi</taxon>
        <taxon>Archelosauria</taxon>
        <taxon>Testudinata</taxon>
        <taxon>Testudines</taxon>
        <taxon>Cryptodira</taxon>
        <taxon>Durocryptodira</taxon>
        <taxon>Americhelydia</taxon>
        <taxon>Chelonioidea</taxon>
        <taxon>Cheloniidae</taxon>
        <taxon>Chelonia</taxon>
    </lineage>
</organism>
<comment type="subcellular location">
    <subcellularLocation>
        <location evidence="1">Chromosome</location>
        <location evidence="1">Centromere</location>
        <location evidence="1">Kinetochore</location>
    </subcellularLocation>
</comment>
<comment type="similarity">
    <text evidence="2">Belongs to the mis12 family.</text>
</comment>
<proteinExistence type="inferred from homology"/>